<dbReference type="Pfam" id="PF00814">
    <property type="entry name" value="TsaD"/>
    <property type="match status" value="1"/>
</dbReference>
<dbReference type="HAMAP" id="MF_01445">
    <property type="entry name" value="TsaD"/>
    <property type="match status" value="1"/>
</dbReference>
<dbReference type="Proteomes" id="UP000037386">
    <property type="component" value="Unassembled WGS sequence"/>
</dbReference>
<feature type="binding site" evidence="8">
    <location>
        <position position="111"/>
    </location>
    <ligand>
        <name>Fe cation</name>
        <dbReference type="ChEBI" id="CHEBI:24875"/>
    </ligand>
</feature>
<keyword evidence="2 8" id="KW-0808">Transferase</keyword>
<dbReference type="PATRIC" id="fig|479893.3.peg.363"/>
<accession>A0A0M1MZX2</accession>
<keyword evidence="4 8" id="KW-0479">Metal-binding</keyword>
<dbReference type="InterPro" id="IPR022450">
    <property type="entry name" value="TsaD"/>
</dbReference>
<comment type="caution">
    <text evidence="10">The sequence shown here is derived from an EMBL/GenBank/DDBJ whole genome shotgun (WGS) entry which is preliminary data.</text>
</comment>
<evidence type="ECO:0000256" key="4">
    <source>
        <dbReference type="ARBA" id="ARBA00022723"/>
    </source>
</evidence>
<feature type="binding site" evidence="8">
    <location>
        <position position="296"/>
    </location>
    <ligand>
        <name>Fe cation</name>
        <dbReference type="ChEBI" id="CHEBI:24875"/>
    </ligand>
</feature>
<dbReference type="GO" id="GO:0005506">
    <property type="term" value="F:iron ion binding"/>
    <property type="evidence" value="ECO:0007669"/>
    <property type="project" value="UniProtKB-UniRule"/>
</dbReference>
<organism evidence="10 11">
    <name type="scientific">Candidatus Phytoplasma pruni</name>
    <dbReference type="NCBI Taxonomy" id="479893"/>
    <lineage>
        <taxon>Bacteria</taxon>
        <taxon>Bacillati</taxon>
        <taxon>Mycoplasmatota</taxon>
        <taxon>Mollicutes</taxon>
        <taxon>Acholeplasmatales</taxon>
        <taxon>Acholeplasmataceae</taxon>
        <taxon>Candidatus Phytoplasma</taxon>
        <taxon>16SrIII (X-disease group)</taxon>
    </lineage>
</organism>
<evidence type="ECO:0000313" key="11">
    <source>
        <dbReference type="Proteomes" id="UP000037386"/>
    </source>
</evidence>
<dbReference type="NCBIfam" id="TIGR00329">
    <property type="entry name" value="gcp_kae1"/>
    <property type="match status" value="1"/>
</dbReference>
<evidence type="ECO:0000256" key="5">
    <source>
        <dbReference type="ARBA" id="ARBA00023004"/>
    </source>
</evidence>
<dbReference type="FunFam" id="3.30.420.40:FF:000012">
    <property type="entry name" value="tRNA N6-adenosine threonylcarbamoyltransferase"/>
    <property type="match status" value="1"/>
</dbReference>
<keyword evidence="3 8" id="KW-0819">tRNA processing</keyword>
<reference evidence="11" key="1">
    <citation type="submission" date="2015-05" db="EMBL/GenBank/DDBJ databases">
        <title>Draft genome sequence of 'Candidatus Phytoplasma Pruni' strain CX, a plant pathogenic bacterium.</title>
        <authorList>
            <person name="Lee I.-M."/>
            <person name="Bottner-Parker K.D."/>
            <person name="Shao J."/>
            <person name="Gundersen-Rindal D.E."/>
            <person name="Zhao Y."/>
            <person name="Davis R.E."/>
        </authorList>
    </citation>
    <scope>NUCLEOTIDE SEQUENCE [LARGE SCALE GENOMIC DNA]</scope>
    <source>
        <strain evidence="11">CX</strain>
    </source>
</reference>
<evidence type="ECO:0000259" key="9">
    <source>
        <dbReference type="Pfam" id="PF00814"/>
    </source>
</evidence>
<feature type="domain" description="Gcp-like" evidence="9">
    <location>
        <begin position="23"/>
        <end position="302"/>
    </location>
</feature>
<evidence type="ECO:0000256" key="6">
    <source>
        <dbReference type="ARBA" id="ARBA00023315"/>
    </source>
</evidence>
<feature type="binding site" evidence="8">
    <location>
        <position position="183"/>
    </location>
    <ligand>
        <name>substrate</name>
    </ligand>
</feature>
<keyword evidence="5 8" id="KW-0408">Iron</keyword>
<dbReference type="RefSeq" id="WP_053521467.1">
    <property type="nucleotide sequence ID" value="NZ_LHCF01000007.1"/>
</dbReference>
<comment type="similarity">
    <text evidence="8">Belongs to the KAE1 / TsaD family.</text>
</comment>
<dbReference type="SUPFAM" id="SSF53067">
    <property type="entry name" value="Actin-like ATPase domain"/>
    <property type="match status" value="1"/>
</dbReference>
<evidence type="ECO:0000256" key="2">
    <source>
        <dbReference type="ARBA" id="ARBA00022679"/>
    </source>
</evidence>
<feature type="binding site" evidence="8">
    <location>
        <position position="115"/>
    </location>
    <ligand>
        <name>Fe cation</name>
        <dbReference type="ChEBI" id="CHEBI:24875"/>
    </ligand>
</feature>
<dbReference type="InterPro" id="IPR043129">
    <property type="entry name" value="ATPase_NBD"/>
</dbReference>
<dbReference type="FunFam" id="3.30.420.40:FF:000040">
    <property type="entry name" value="tRNA N6-adenosine threonylcarbamoyltransferase"/>
    <property type="match status" value="1"/>
</dbReference>
<dbReference type="EMBL" id="LHCF01000007">
    <property type="protein sequence ID" value="KOR75447.1"/>
    <property type="molecule type" value="Genomic_DNA"/>
</dbReference>
<sequence>MNILSIETSCDETSVAVTQNGKKVLSNIVFSQIDFHKQYGGVVPEIASRKHVETITLILKQALEEAKTTPQEIDLVAVTQGPGLIGSLLLGINAANTFAYIHQKPLIGVNHLMGHLYSVQIKNEIKFPALALLISGGHTELIYIEDHFKMKHIGTTLDDAVGEVYDKVAKTLQLDYPGGPIIEKLSLQGKDIFNYPRPYLKNKNLNFSFSGLKSKIINSIDHQKMSLQYKSDIAASFQASITEVLVEKTQRAMKMYPVNQLLIVGGVAANQFLINSFKKAFSRTEILTPSLKYCTDQAAMIGIAAYYQNKFSQPAEKKYNFNGNTNLKVV</sequence>
<comment type="subcellular location">
    <subcellularLocation>
        <location evidence="8">Cytoplasm</location>
    </subcellularLocation>
</comment>
<dbReference type="CDD" id="cd24133">
    <property type="entry name" value="ASKHA_NBD_TsaD_bac"/>
    <property type="match status" value="1"/>
</dbReference>
<evidence type="ECO:0000256" key="1">
    <source>
        <dbReference type="ARBA" id="ARBA00022490"/>
    </source>
</evidence>
<feature type="binding site" evidence="8">
    <location>
        <position position="270"/>
    </location>
    <ligand>
        <name>substrate</name>
    </ligand>
</feature>
<dbReference type="Gene3D" id="3.30.420.40">
    <property type="match status" value="2"/>
</dbReference>
<dbReference type="GO" id="GO:0002949">
    <property type="term" value="P:tRNA threonylcarbamoyladenosine modification"/>
    <property type="evidence" value="ECO:0007669"/>
    <property type="project" value="UniProtKB-UniRule"/>
</dbReference>
<dbReference type="EC" id="2.3.1.234" evidence="8"/>
<dbReference type="PANTHER" id="PTHR11735:SF6">
    <property type="entry name" value="TRNA N6-ADENOSINE THREONYLCARBAMOYLTRANSFERASE, MITOCHONDRIAL"/>
    <property type="match status" value="1"/>
</dbReference>
<dbReference type="NCBIfam" id="TIGR03723">
    <property type="entry name" value="T6A_TsaD_YgjD"/>
    <property type="match status" value="1"/>
</dbReference>
<dbReference type="GO" id="GO:0061711">
    <property type="term" value="F:tRNA N(6)-L-threonylcarbamoyladenine synthase activity"/>
    <property type="evidence" value="ECO:0007669"/>
    <property type="project" value="UniProtKB-EC"/>
</dbReference>
<keyword evidence="6 8" id="KW-0012">Acyltransferase</keyword>
<evidence type="ECO:0000256" key="3">
    <source>
        <dbReference type="ARBA" id="ARBA00022694"/>
    </source>
</evidence>
<dbReference type="PANTHER" id="PTHR11735">
    <property type="entry name" value="TRNA N6-ADENOSINE THREONYLCARBAMOYLTRANSFERASE"/>
    <property type="match status" value="1"/>
</dbReference>
<gene>
    <name evidence="10" type="primary">gcp</name>
    <name evidence="8" type="synonym">tsaD</name>
    <name evidence="10" type="ORF">CPX_001570</name>
</gene>
<dbReference type="STRING" id="479893.CPX_001570"/>
<dbReference type="PRINTS" id="PR00789">
    <property type="entry name" value="OSIALOPTASE"/>
</dbReference>
<proteinExistence type="inferred from homology"/>
<feature type="binding site" evidence="8">
    <location>
        <position position="166"/>
    </location>
    <ligand>
        <name>substrate</name>
    </ligand>
</feature>
<comment type="cofactor">
    <cofactor evidence="8">
        <name>Fe(2+)</name>
        <dbReference type="ChEBI" id="CHEBI:29033"/>
    </cofactor>
    <text evidence="8">Binds 1 Fe(2+) ion per subunit.</text>
</comment>
<dbReference type="InterPro" id="IPR000905">
    <property type="entry name" value="Gcp-like_dom"/>
</dbReference>
<evidence type="ECO:0000256" key="7">
    <source>
        <dbReference type="ARBA" id="ARBA00048117"/>
    </source>
</evidence>
<dbReference type="InterPro" id="IPR017861">
    <property type="entry name" value="KAE1/TsaD"/>
</dbReference>
<comment type="catalytic activity">
    <reaction evidence="7 8">
        <text>L-threonylcarbamoyladenylate + adenosine(37) in tRNA = N(6)-L-threonylcarbamoyladenosine(37) in tRNA + AMP + H(+)</text>
        <dbReference type="Rhea" id="RHEA:37059"/>
        <dbReference type="Rhea" id="RHEA-COMP:10162"/>
        <dbReference type="Rhea" id="RHEA-COMP:10163"/>
        <dbReference type="ChEBI" id="CHEBI:15378"/>
        <dbReference type="ChEBI" id="CHEBI:73682"/>
        <dbReference type="ChEBI" id="CHEBI:74411"/>
        <dbReference type="ChEBI" id="CHEBI:74418"/>
        <dbReference type="ChEBI" id="CHEBI:456215"/>
        <dbReference type="EC" id="2.3.1.234"/>
    </reaction>
</comment>
<evidence type="ECO:0000313" key="10">
    <source>
        <dbReference type="EMBL" id="KOR75447.1"/>
    </source>
</evidence>
<protein>
    <recommendedName>
        <fullName evidence="8">tRNA N6-adenosine threonylcarbamoyltransferase</fullName>
        <ecNumber evidence="8">2.3.1.234</ecNumber>
    </recommendedName>
    <alternativeName>
        <fullName evidence="8">N6-L-threonylcarbamoyladenine synthase</fullName>
        <shortName evidence="8">t(6)A synthase</shortName>
    </alternativeName>
    <alternativeName>
        <fullName evidence="8">t(6)A37 threonylcarbamoyladenosine biosynthesis protein TsaD</fullName>
    </alternativeName>
    <alternativeName>
        <fullName evidence="8">tRNA threonylcarbamoyladenosine biosynthesis protein TsaD</fullName>
    </alternativeName>
</protein>
<name>A0A0M1MZX2_9MOLU</name>
<feature type="binding site" evidence="8">
    <location>
        <begin position="133"/>
        <end position="137"/>
    </location>
    <ligand>
        <name>substrate</name>
    </ligand>
</feature>
<keyword evidence="1 8" id="KW-0963">Cytoplasm</keyword>
<dbReference type="GO" id="GO:0005737">
    <property type="term" value="C:cytoplasm"/>
    <property type="evidence" value="ECO:0007669"/>
    <property type="project" value="UniProtKB-SubCell"/>
</dbReference>
<comment type="function">
    <text evidence="8">Required for the formation of a threonylcarbamoyl group on adenosine at position 37 (t(6)A37) in tRNAs that read codons beginning with adenine. Is involved in the transfer of the threonylcarbamoyl moiety of threonylcarbamoyl-AMP (TC-AMP) to the N6 group of A37, together with TsaE and TsaB. TsaD likely plays a direct catalytic role in this reaction.</text>
</comment>
<feature type="binding site" evidence="8">
    <location>
        <position position="179"/>
    </location>
    <ligand>
        <name>substrate</name>
    </ligand>
</feature>
<evidence type="ECO:0000256" key="8">
    <source>
        <dbReference type="HAMAP-Rule" id="MF_01445"/>
    </source>
</evidence>
<dbReference type="AlphaFoldDB" id="A0A0M1MZX2"/>
<dbReference type="OrthoDB" id="9806197at2"/>